<feature type="region of interest" description="Disordered" evidence="1">
    <location>
        <begin position="159"/>
        <end position="206"/>
    </location>
</feature>
<dbReference type="Gene3D" id="2.120.10.30">
    <property type="entry name" value="TolB, C-terminal domain"/>
    <property type="match status" value="1"/>
</dbReference>
<accession>A0AAN8FP40</accession>
<feature type="compositionally biased region" description="Basic and acidic residues" evidence="1">
    <location>
        <begin position="332"/>
        <end position="342"/>
    </location>
</feature>
<feature type="compositionally biased region" description="Polar residues" evidence="1">
    <location>
        <begin position="36"/>
        <end position="48"/>
    </location>
</feature>
<proteinExistence type="predicted"/>
<protein>
    <submittedName>
        <fullName evidence="2">Uncharacterized protein</fullName>
    </submittedName>
</protein>
<dbReference type="Proteomes" id="UP001331761">
    <property type="component" value="Unassembled WGS sequence"/>
</dbReference>
<feature type="compositionally biased region" description="Basic and acidic residues" evidence="1">
    <location>
        <begin position="413"/>
        <end position="441"/>
    </location>
</feature>
<feature type="region of interest" description="Disordered" evidence="1">
    <location>
        <begin position="36"/>
        <end position="93"/>
    </location>
</feature>
<organism evidence="2 3">
    <name type="scientific">Trichostrongylus colubriformis</name>
    <name type="common">Black scour worm</name>
    <dbReference type="NCBI Taxonomy" id="6319"/>
    <lineage>
        <taxon>Eukaryota</taxon>
        <taxon>Metazoa</taxon>
        <taxon>Ecdysozoa</taxon>
        <taxon>Nematoda</taxon>
        <taxon>Chromadorea</taxon>
        <taxon>Rhabditida</taxon>
        <taxon>Rhabditina</taxon>
        <taxon>Rhabditomorpha</taxon>
        <taxon>Strongyloidea</taxon>
        <taxon>Trichostrongylidae</taxon>
        <taxon>Trichostrongylus</taxon>
    </lineage>
</organism>
<dbReference type="AlphaFoldDB" id="A0AAN8FP40"/>
<feature type="compositionally biased region" description="Polar residues" evidence="1">
    <location>
        <begin position="442"/>
        <end position="459"/>
    </location>
</feature>
<reference evidence="2 3" key="1">
    <citation type="submission" date="2019-10" db="EMBL/GenBank/DDBJ databases">
        <title>Assembly and Annotation for the nematode Trichostrongylus colubriformis.</title>
        <authorList>
            <person name="Martin J."/>
        </authorList>
    </citation>
    <scope>NUCLEOTIDE SEQUENCE [LARGE SCALE GENOMIC DNA]</scope>
    <source>
        <strain evidence="2">G859</strain>
        <tissue evidence="2">Whole worm</tissue>
    </source>
</reference>
<evidence type="ECO:0000313" key="2">
    <source>
        <dbReference type="EMBL" id="KAK5980544.1"/>
    </source>
</evidence>
<name>A0AAN8FP40_TRICO</name>
<feature type="region of interest" description="Disordered" evidence="1">
    <location>
        <begin position="313"/>
        <end position="459"/>
    </location>
</feature>
<feature type="compositionally biased region" description="Basic and acidic residues" evidence="1">
    <location>
        <begin position="365"/>
        <end position="380"/>
    </location>
</feature>
<comment type="caution">
    <text evidence="2">The sequence shown here is derived from an EMBL/GenBank/DDBJ whole genome shotgun (WGS) entry which is preliminary data.</text>
</comment>
<dbReference type="PANTHER" id="PTHR40326">
    <property type="entry name" value="PROTEIN CBG10816"/>
    <property type="match status" value="1"/>
</dbReference>
<keyword evidence="3" id="KW-1185">Reference proteome</keyword>
<sequence>MEGDDDDDIQVVYENCNNVEWKAAREDLKIQYKKVVQSSGKCHPSSNDKSAHSGYRGYQNLRQSSGDDFIDSRLSSSTTSETEASNTGTDGIPLSVKMELIDAINGEESSSSVELLQDDSDSTISIEAETRNGDSMPRTEYAEVGTLFSCKENLSDSDEEYYETAQSRNSTISETCSADQGSNRTSTPATSSRKNGLVMQSPSAPTAAQIWREAHRSSMSTCSTDSEYSSQLQYFEAESGSIASSFVGGVDRMRIGDDDCRFPSRTPRPISHDEVSSTSDLFEKQVTGMDDELALAARWAEDHDLRIDDGDEFLECEDEDPPTPRGAPTNSKESRRTEERSNRKTGSPNKYRCRSHKRTSSLPKASDRDKTAKSQVDHRNATKPFSATRESRENIRKRNSSPILRRRSSSRSRGQERKRFASDRSHEKRRERRQPHCRESSPRPNRTRTSVAGQRLSATSALKAHNLPRYKPVDRRYDFTRWIDSNGELVLHKVKDVATGLVSAPLGCTYDSALDTFVFTRHDSILFSTSDGRILDNLTLVGFDQPCAICILRPGAAMGILDRSNLYLYEPKLNRLSIIASNLAARHRALTYNCNGDLITVKKFGVQLSATIFDATEHNRIIGSFVFPLSDGASAAINERQPCFADSSGSQMFFTDLRTNTLTCMEMVGNRMERIYSRCMQQLPAHRGEEALKRFVFMSGIRCDDFGHLLVADAKTHTLKLLTTSGQMLKCARFANGASFPYCSSFGVSPSGMLMACDRGNNRMVLFRIGEESISEDAVITDDVFDRMIGTSGVENEINRLKERARRGR</sequence>
<feature type="compositionally biased region" description="Basic residues" evidence="1">
    <location>
        <begin position="397"/>
        <end position="410"/>
    </location>
</feature>
<gene>
    <name evidence="2" type="ORF">GCK32_004250</name>
</gene>
<dbReference type="EMBL" id="WIXE01007303">
    <property type="protein sequence ID" value="KAK5980544.1"/>
    <property type="molecule type" value="Genomic_DNA"/>
</dbReference>
<dbReference type="PANTHER" id="PTHR40326:SF1">
    <property type="entry name" value="RING-TYPE DOMAIN-CONTAINING PROTEIN-RELATED"/>
    <property type="match status" value="1"/>
</dbReference>
<evidence type="ECO:0000313" key="3">
    <source>
        <dbReference type="Proteomes" id="UP001331761"/>
    </source>
</evidence>
<feature type="compositionally biased region" description="Low complexity" evidence="1">
    <location>
        <begin position="75"/>
        <end position="89"/>
    </location>
</feature>
<feature type="compositionally biased region" description="Polar residues" evidence="1">
    <location>
        <begin position="164"/>
        <end position="206"/>
    </location>
</feature>
<evidence type="ECO:0000256" key="1">
    <source>
        <dbReference type="SAM" id="MobiDB-lite"/>
    </source>
</evidence>
<dbReference type="InterPro" id="IPR011042">
    <property type="entry name" value="6-blade_b-propeller_TolB-like"/>
</dbReference>
<dbReference type="SUPFAM" id="SSF101898">
    <property type="entry name" value="NHL repeat"/>
    <property type="match status" value="1"/>
</dbReference>